<dbReference type="OrthoDB" id="26679at2759"/>
<dbReference type="AlphaFoldDB" id="A0A163JQJ3"/>
<dbReference type="PROSITE" id="PS51886">
    <property type="entry name" value="TLDC"/>
    <property type="match status" value="1"/>
</dbReference>
<dbReference type="SMART" id="SM00584">
    <property type="entry name" value="TLDc"/>
    <property type="match status" value="1"/>
</dbReference>
<sequence>MGNQSSQEKQSKVDATHIRLLLDYLTTSEKDHLLKQFGGNDTSSFKSIDVGAFTKRCHDDLPDYFDGPLAHSLGLYVGSHCYSTTPTMLTLRQCLDSVIAITHGTTLSDGTTINTADAFVQLYILAAKEHNMSLETFVTGMVRTGVQLWFEGSGTKFVDDTAQSSRLVNTILHFAKERQRTTEQMDWLLDDDQDVSKHNNGGDNGWTQQVTAQPFGHLTDDTTKQALVSWFETSSELGILFRLVAKTYFFGRSDLQGERLHQARVSHGRCPSIGSTAGASSFSRLLSPYDYFYLCMQLPQNALSWSSHERIQRRQPADQDLQHRNIFSSRQNGNSWQVFANGIVRNQGATLLVIKTKDGSLFGGYADDPWRLETDWYGTSTNYLFQLDGSFSPHNMMGLWNATSNNRHYQYLCWGKKSLPNGLGMGGQLDYAGLWIDADFIHGHSKGPICSTYQSPRLSLQDQFEIDQVEVWLVRPIIRDEDEDDTNGGSVLDRAEDMEFLEMSGKKLYSRDLEKPPATQDDNQNQPSS</sequence>
<evidence type="ECO:0000256" key="5">
    <source>
        <dbReference type="ARBA" id="ARBA00023136"/>
    </source>
</evidence>
<name>A0A163JQJ3_ABSGL</name>
<evidence type="ECO:0000256" key="4">
    <source>
        <dbReference type="ARBA" id="ARBA00022490"/>
    </source>
</evidence>
<dbReference type="Pfam" id="PF07534">
    <property type="entry name" value="TLD"/>
    <property type="match status" value="1"/>
</dbReference>
<dbReference type="GO" id="GO:0006979">
    <property type="term" value="P:response to oxidative stress"/>
    <property type="evidence" value="ECO:0007669"/>
    <property type="project" value="TreeGrafter"/>
</dbReference>
<keyword evidence="4" id="KW-0963">Cytoplasm</keyword>
<evidence type="ECO:0000256" key="3">
    <source>
        <dbReference type="ARBA" id="ARBA00004496"/>
    </source>
</evidence>
<keyword evidence="13" id="KW-1185">Reference proteome</keyword>
<dbReference type="GO" id="GO:0005634">
    <property type="term" value="C:nucleus"/>
    <property type="evidence" value="ECO:0007669"/>
    <property type="project" value="TreeGrafter"/>
</dbReference>
<evidence type="ECO:0000256" key="7">
    <source>
        <dbReference type="ARBA" id="ARBA00039594"/>
    </source>
</evidence>
<evidence type="ECO:0000256" key="1">
    <source>
        <dbReference type="ARBA" id="ARBA00004370"/>
    </source>
</evidence>
<feature type="compositionally biased region" description="Polar residues" evidence="10">
    <location>
        <begin position="520"/>
        <end position="529"/>
    </location>
</feature>
<evidence type="ECO:0000313" key="12">
    <source>
        <dbReference type="EMBL" id="SAM01884.1"/>
    </source>
</evidence>
<feature type="domain" description="TLDc" evidence="11">
    <location>
        <begin position="297"/>
        <end position="475"/>
    </location>
</feature>
<gene>
    <name evidence="12" type="primary">ABSGL_07634.1 scaffold 8929</name>
</gene>
<evidence type="ECO:0000256" key="10">
    <source>
        <dbReference type="SAM" id="MobiDB-lite"/>
    </source>
</evidence>
<evidence type="ECO:0000256" key="8">
    <source>
        <dbReference type="ARBA" id="ARBA00041780"/>
    </source>
</evidence>
<organism evidence="12">
    <name type="scientific">Absidia glauca</name>
    <name type="common">Pin mould</name>
    <dbReference type="NCBI Taxonomy" id="4829"/>
    <lineage>
        <taxon>Eukaryota</taxon>
        <taxon>Fungi</taxon>
        <taxon>Fungi incertae sedis</taxon>
        <taxon>Mucoromycota</taxon>
        <taxon>Mucoromycotina</taxon>
        <taxon>Mucoromycetes</taxon>
        <taxon>Mucorales</taxon>
        <taxon>Cunninghamellaceae</taxon>
        <taxon>Absidia</taxon>
    </lineage>
</organism>
<comment type="subcellular location">
    <subcellularLocation>
        <location evidence="3">Cytoplasm</location>
    </subcellularLocation>
    <subcellularLocation>
        <location evidence="2">Lysosome</location>
    </subcellularLocation>
    <subcellularLocation>
        <location evidence="1">Membrane</location>
    </subcellularLocation>
</comment>
<evidence type="ECO:0000259" key="11">
    <source>
        <dbReference type="PROSITE" id="PS51886"/>
    </source>
</evidence>
<dbReference type="GO" id="GO:0005737">
    <property type="term" value="C:cytoplasm"/>
    <property type="evidence" value="ECO:0007669"/>
    <property type="project" value="UniProtKB-SubCell"/>
</dbReference>
<protein>
    <recommendedName>
        <fullName evidence="7">MTOR-associated protein MEAK7</fullName>
    </recommendedName>
    <alternativeName>
        <fullName evidence="9">TBC/LysM-associated domain-containing protein 1</fullName>
    </alternativeName>
    <alternativeName>
        <fullName evidence="8">TLD domain-containing protein 1</fullName>
    </alternativeName>
</protein>
<dbReference type="GO" id="GO:0016020">
    <property type="term" value="C:membrane"/>
    <property type="evidence" value="ECO:0007669"/>
    <property type="project" value="UniProtKB-SubCell"/>
</dbReference>
<evidence type="ECO:0000256" key="2">
    <source>
        <dbReference type="ARBA" id="ARBA00004371"/>
    </source>
</evidence>
<reference evidence="12" key="1">
    <citation type="submission" date="2016-04" db="EMBL/GenBank/DDBJ databases">
        <authorList>
            <person name="Evans L.H."/>
            <person name="Alamgir A."/>
            <person name="Owens N."/>
            <person name="Weber N.D."/>
            <person name="Virtaneva K."/>
            <person name="Barbian K."/>
            <person name="Babar A."/>
            <person name="Rosenke K."/>
        </authorList>
    </citation>
    <scope>NUCLEOTIDE SEQUENCE [LARGE SCALE GENOMIC DNA]</scope>
    <source>
        <strain evidence="12">CBS 101.48</strain>
    </source>
</reference>
<keyword evidence="6" id="KW-0458">Lysosome</keyword>
<proteinExistence type="predicted"/>
<dbReference type="InParanoid" id="A0A163JQJ3"/>
<dbReference type="Proteomes" id="UP000078561">
    <property type="component" value="Unassembled WGS sequence"/>
</dbReference>
<dbReference type="InterPro" id="IPR006571">
    <property type="entry name" value="TLDc_dom"/>
</dbReference>
<accession>A0A163JQJ3</accession>
<dbReference type="PANTHER" id="PTHR23354">
    <property type="entry name" value="NUCLEOLAR PROTEIN 7/ESTROGEN RECEPTOR COACTIVATOR-RELATED"/>
    <property type="match status" value="1"/>
</dbReference>
<dbReference type="EMBL" id="LT553604">
    <property type="protein sequence ID" value="SAM01884.1"/>
    <property type="molecule type" value="Genomic_DNA"/>
</dbReference>
<evidence type="ECO:0000256" key="9">
    <source>
        <dbReference type="ARBA" id="ARBA00042134"/>
    </source>
</evidence>
<dbReference type="PANTHER" id="PTHR23354:SF131">
    <property type="entry name" value="MTOR-ASSOCIATED PROTEIN MEAK7"/>
    <property type="match status" value="1"/>
</dbReference>
<evidence type="ECO:0000256" key="6">
    <source>
        <dbReference type="ARBA" id="ARBA00023228"/>
    </source>
</evidence>
<evidence type="ECO:0000313" key="13">
    <source>
        <dbReference type="Proteomes" id="UP000078561"/>
    </source>
</evidence>
<feature type="region of interest" description="Disordered" evidence="10">
    <location>
        <begin position="508"/>
        <end position="529"/>
    </location>
</feature>
<dbReference type="OMA" id="DMEFLEM"/>
<dbReference type="STRING" id="4829.A0A163JQJ3"/>
<keyword evidence="5" id="KW-0472">Membrane</keyword>